<dbReference type="PANTHER" id="PTHR45825:SF11">
    <property type="entry name" value="ALPHA AMYLASE DOMAIN-CONTAINING PROTEIN"/>
    <property type="match status" value="1"/>
</dbReference>
<dbReference type="AlphaFoldDB" id="A0A846N134"/>
<dbReference type="SUPFAM" id="SSF53756">
    <property type="entry name" value="UDP-Glycosyltransferase/glycogen phosphorylase"/>
    <property type="match status" value="1"/>
</dbReference>
<dbReference type="InterPro" id="IPR013534">
    <property type="entry name" value="Starch_synth_cat_dom"/>
</dbReference>
<comment type="catalytic activity">
    <reaction evidence="1 8">
        <text>[(1-&gt;4)-alpha-D-glucosyl](n) + ADP-alpha-D-glucose = [(1-&gt;4)-alpha-D-glucosyl](n+1) + ADP + H(+)</text>
        <dbReference type="Rhea" id="RHEA:18189"/>
        <dbReference type="Rhea" id="RHEA-COMP:9584"/>
        <dbReference type="Rhea" id="RHEA-COMP:9587"/>
        <dbReference type="ChEBI" id="CHEBI:15378"/>
        <dbReference type="ChEBI" id="CHEBI:15444"/>
        <dbReference type="ChEBI" id="CHEBI:57498"/>
        <dbReference type="ChEBI" id="CHEBI:456216"/>
        <dbReference type="EC" id="2.4.1.21"/>
    </reaction>
</comment>
<dbReference type="GO" id="GO:0004373">
    <property type="term" value="F:alpha-1,4-glucan glucosyltransferase (UDP-glucose donor) activity"/>
    <property type="evidence" value="ECO:0007669"/>
    <property type="project" value="InterPro"/>
</dbReference>
<evidence type="ECO:0000256" key="7">
    <source>
        <dbReference type="ARBA" id="ARBA00023056"/>
    </source>
</evidence>
<dbReference type="GO" id="GO:0005829">
    <property type="term" value="C:cytosol"/>
    <property type="evidence" value="ECO:0007669"/>
    <property type="project" value="TreeGrafter"/>
</dbReference>
<comment type="function">
    <text evidence="2 8">Synthesizes alpha-1,4-glucan chains using ADP-glucose.</text>
</comment>
<dbReference type="EMBL" id="JAASRM010000001">
    <property type="protein sequence ID" value="NIK89674.1"/>
    <property type="molecule type" value="Genomic_DNA"/>
</dbReference>
<dbReference type="EC" id="2.4.1.21" evidence="8"/>
<evidence type="ECO:0000256" key="8">
    <source>
        <dbReference type="HAMAP-Rule" id="MF_00484"/>
    </source>
</evidence>
<reference evidence="12 13" key="1">
    <citation type="submission" date="2020-03" db="EMBL/GenBank/DDBJ databases">
        <title>Genomic Encyclopedia of Type Strains, Phase IV (KMG-IV): sequencing the most valuable type-strain genomes for metagenomic binning, comparative biology and taxonomic classification.</title>
        <authorList>
            <person name="Goeker M."/>
        </authorList>
    </citation>
    <scope>NUCLEOTIDE SEQUENCE [LARGE SCALE GENOMIC DNA]</scope>
    <source>
        <strain evidence="12 13">DSM 19867</strain>
    </source>
</reference>
<evidence type="ECO:0000313" key="13">
    <source>
        <dbReference type="Proteomes" id="UP000570514"/>
    </source>
</evidence>
<gene>
    <name evidence="8" type="primary">glgA</name>
    <name evidence="12" type="ORF">FHS83_002992</name>
</gene>
<feature type="compositionally biased region" description="Acidic residues" evidence="9">
    <location>
        <begin position="484"/>
        <end position="494"/>
    </location>
</feature>
<feature type="region of interest" description="Disordered" evidence="9">
    <location>
        <begin position="481"/>
        <end position="500"/>
    </location>
</feature>
<feature type="domain" description="Glycosyl transferase family 1" evidence="10">
    <location>
        <begin position="291"/>
        <end position="437"/>
    </location>
</feature>
<dbReference type="NCBIfam" id="TIGR02095">
    <property type="entry name" value="glgA"/>
    <property type="match status" value="1"/>
</dbReference>
<dbReference type="Pfam" id="PF00534">
    <property type="entry name" value="Glycos_transf_1"/>
    <property type="match status" value="1"/>
</dbReference>
<dbReference type="CDD" id="cd03791">
    <property type="entry name" value="GT5_Glycogen_synthase_DULL1-like"/>
    <property type="match status" value="1"/>
</dbReference>
<proteinExistence type="inferred from homology"/>
<evidence type="ECO:0000313" key="12">
    <source>
        <dbReference type="EMBL" id="NIK89674.1"/>
    </source>
</evidence>
<evidence type="ECO:0000259" key="10">
    <source>
        <dbReference type="Pfam" id="PF00534"/>
    </source>
</evidence>
<dbReference type="InterPro" id="IPR011835">
    <property type="entry name" value="GS/SS"/>
</dbReference>
<sequence>MSLKVLSVVSEAYPLVKTGGLGDVAGALPSALAPHGVEVTTFLPGYPSVMKALRDAVVLHSYDSLFGEKAQILSGWAGKLKLIVLDLPGFYDRPGGPYCDASGKDWDDNWRRFGAFSRAAADVAQGKFNMPSFDVLHAHDWQAAMAPAYLHYDGAHVPSIMTVHNIAFAGWFPNDIFVWLGLPWHAYSMHGVEYYGGVGFLKAGLFCADAITTVSPTYAEEIGDAHFGMGLEGLVRARRDRVYGIVNGIDTEVWNPAEDPHLLAQYERLTLNRRLQNRLQVEKAFDLDGGTGPIFCVVSRLTTQKGMDVLAGMAENIVTMGGRLALIGTGEHYIENAFMDAAKRFKGRIGVKIGYDEELSHLLQGGSDAILVPSRFEPCGLTQLYGLRYGCVPIAAHTGGLADTIIDANEAALSAGVATGFLFDEVNHDTLSRVLSHAIYRYQDRPTWKALQEQGMRMDFSWRRSGQRYAELYRRFAKKNAPELAEEPAPEEPLQEAVSG</sequence>
<organism evidence="12 13">
    <name type="scientific">Rhizomicrobium palustre</name>
    <dbReference type="NCBI Taxonomy" id="189966"/>
    <lineage>
        <taxon>Bacteria</taxon>
        <taxon>Pseudomonadati</taxon>
        <taxon>Pseudomonadota</taxon>
        <taxon>Alphaproteobacteria</taxon>
        <taxon>Micropepsales</taxon>
        <taxon>Micropepsaceae</taxon>
        <taxon>Rhizomicrobium</taxon>
    </lineage>
</organism>
<evidence type="ECO:0000256" key="2">
    <source>
        <dbReference type="ARBA" id="ARBA00002764"/>
    </source>
</evidence>
<dbReference type="PANTHER" id="PTHR45825">
    <property type="entry name" value="GRANULE-BOUND STARCH SYNTHASE 1, CHLOROPLASTIC/AMYLOPLASTIC"/>
    <property type="match status" value="1"/>
</dbReference>
<dbReference type="GO" id="GO:0005978">
    <property type="term" value="P:glycogen biosynthetic process"/>
    <property type="evidence" value="ECO:0007669"/>
    <property type="project" value="UniProtKB-UniRule"/>
</dbReference>
<comment type="caution">
    <text evidence="12">The sequence shown here is derived from an EMBL/GenBank/DDBJ whole genome shotgun (WGS) entry which is preliminary data.</text>
</comment>
<comment type="pathway">
    <text evidence="3 8">Glycan biosynthesis; glycogen biosynthesis.</text>
</comment>
<name>A0A846N134_9PROT</name>
<evidence type="ECO:0000256" key="5">
    <source>
        <dbReference type="ARBA" id="ARBA00022676"/>
    </source>
</evidence>
<evidence type="ECO:0000256" key="3">
    <source>
        <dbReference type="ARBA" id="ARBA00004964"/>
    </source>
</evidence>
<dbReference type="GO" id="GO:0009011">
    <property type="term" value="F:alpha-1,4-glucan glucosyltransferase (ADP-glucose donor) activity"/>
    <property type="evidence" value="ECO:0007669"/>
    <property type="project" value="UniProtKB-UniRule"/>
</dbReference>
<evidence type="ECO:0000256" key="4">
    <source>
        <dbReference type="ARBA" id="ARBA00010281"/>
    </source>
</evidence>
<dbReference type="RefSeq" id="WP_167083744.1">
    <property type="nucleotide sequence ID" value="NZ_BAAADC010000001.1"/>
</dbReference>
<keyword evidence="5 8" id="KW-0328">Glycosyltransferase</keyword>
<dbReference type="UniPathway" id="UPA00164"/>
<evidence type="ECO:0000256" key="6">
    <source>
        <dbReference type="ARBA" id="ARBA00022679"/>
    </source>
</evidence>
<keyword evidence="13" id="KW-1185">Reference proteome</keyword>
<dbReference type="Gene3D" id="3.40.50.2000">
    <property type="entry name" value="Glycogen Phosphorylase B"/>
    <property type="match status" value="2"/>
</dbReference>
<keyword evidence="6 8" id="KW-0808">Transferase</keyword>
<feature type="domain" description="Starch synthase catalytic" evidence="11">
    <location>
        <begin position="4"/>
        <end position="236"/>
    </location>
</feature>
<evidence type="ECO:0000259" key="11">
    <source>
        <dbReference type="Pfam" id="PF08323"/>
    </source>
</evidence>
<dbReference type="Pfam" id="PF08323">
    <property type="entry name" value="Glyco_transf_5"/>
    <property type="match status" value="1"/>
</dbReference>
<feature type="binding site" evidence="8">
    <location>
        <position position="17"/>
    </location>
    <ligand>
        <name>ADP-alpha-D-glucose</name>
        <dbReference type="ChEBI" id="CHEBI:57498"/>
    </ligand>
</feature>
<dbReference type="NCBIfam" id="NF001899">
    <property type="entry name" value="PRK00654.1-2"/>
    <property type="match status" value="1"/>
</dbReference>
<keyword evidence="7 8" id="KW-0320">Glycogen biosynthesis</keyword>
<accession>A0A846N134</accession>
<evidence type="ECO:0000256" key="9">
    <source>
        <dbReference type="SAM" id="MobiDB-lite"/>
    </source>
</evidence>
<dbReference type="HAMAP" id="MF_00484">
    <property type="entry name" value="Glycogen_synth"/>
    <property type="match status" value="1"/>
</dbReference>
<dbReference type="InterPro" id="IPR001296">
    <property type="entry name" value="Glyco_trans_1"/>
</dbReference>
<protein>
    <recommendedName>
        <fullName evidence="8">Glycogen synthase</fullName>
        <ecNumber evidence="8">2.4.1.21</ecNumber>
    </recommendedName>
    <alternativeName>
        <fullName evidence="8">Starch [bacterial glycogen] synthase</fullName>
    </alternativeName>
</protein>
<comment type="similarity">
    <text evidence="4 8">Belongs to the glycosyltransferase 1 family. Bacterial/plant glycogen synthase subfamily.</text>
</comment>
<evidence type="ECO:0000256" key="1">
    <source>
        <dbReference type="ARBA" id="ARBA00001478"/>
    </source>
</evidence>
<dbReference type="Proteomes" id="UP000570514">
    <property type="component" value="Unassembled WGS sequence"/>
</dbReference>